<keyword evidence="4" id="KW-0699">rRNA-binding</keyword>
<dbReference type="NCBIfam" id="TIGR00231">
    <property type="entry name" value="small_GTP"/>
    <property type="match status" value="1"/>
</dbReference>
<evidence type="ECO:0000313" key="7">
    <source>
        <dbReference type="Proteomes" id="UP000092809"/>
    </source>
</evidence>
<evidence type="ECO:0000256" key="2">
    <source>
        <dbReference type="ARBA" id="ARBA00023134"/>
    </source>
</evidence>
<dbReference type="NCBIfam" id="TIGR01394">
    <property type="entry name" value="TypA_BipA"/>
    <property type="match status" value="1"/>
</dbReference>
<dbReference type="FunFam" id="3.30.70.870:FF:000003">
    <property type="entry name" value="GTP-binding protein TypA"/>
    <property type="match status" value="1"/>
</dbReference>
<dbReference type="Pfam" id="PF03144">
    <property type="entry name" value="GTP_EFTU_D2"/>
    <property type="match status" value="1"/>
</dbReference>
<dbReference type="PROSITE" id="PS00301">
    <property type="entry name" value="G_TR_1"/>
    <property type="match status" value="1"/>
</dbReference>
<dbReference type="GO" id="GO:0000027">
    <property type="term" value="P:ribosomal large subunit assembly"/>
    <property type="evidence" value="ECO:0007669"/>
    <property type="project" value="UniProtKB-UniRule"/>
</dbReference>
<dbReference type="HAMAP" id="MF_00849">
    <property type="entry name" value="BipA"/>
    <property type="match status" value="1"/>
</dbReference>
<dbReference type="PROSITE" id="PS51722">
    <property type="entry name" value="G_TR_2"/>
    <property type="match status" value="1"/>
</dbReference>
<keyword evidence="4" id="KW-0963">Cytoplasm</keyword>
<evidence type="ECO:0000313" key="6">
    <source>
        <dbReference type="EMBL" id="SBT82086.1"/>
    </source>
</evidence>
<dbReference type="Proteomes" id="UP000092809">
    <property type="component" value="Chromosome I"/>
</dbReference>
<name>A0A1C3L485_9ENTR</name>
<dbReference type="InterPro" id="IPR048876">
    <property type="entry name" value="BipA_C"/>
</dbReference>
<dbReference type="InterPro" id="IPR047042">
    <property type="entry name" value="BipA_II"/>
</dbReference>
<keyword evidence="4" id="KW-0820">tRNA-binding</keyword>
<dbReference type="GO" id="GO:0005829">
    <property type="term" value="C:cytosol"/>
    <property type="evidence" value="ECO:0007669"/>
    <property type="project" value="TreeGrafter"/>
</dbReference>
<dbReference type="Gene3D" id="3.30.70.870">
    <property type="entry name" value="Elongation Factor G (Translational Gtpase), domain 3"/>
    <property type="match status" value="1"/>
</dbReference>
<proteinExistence type="inferred from homology"/>
<feature type="domain" description="Tr-type G" evidence="5">
    <location>
        <begin position="22"/>
        <end position="217"/>
    </location>
</feature>
<keyword evidence="4" id="KW-0694">RNA-binding</keyword>
<dbReference type="InterPro" id="IPR031157">
    <property type="entry name" value="G_TR_CS"/>
</dbReference>
<dbReference type="InterPro" id="IPR006298">
    <property type="entry name" value="BipA"/>
</dbReference>
<evidence type="ECO:0000256" key="1">
    <source>
        <dbReference type="ARBA" id="ARBA00022741"/>
    </source>
</evidence>
<dbReference type="InterPro" id="IPR047041">
    <property type="entry name" value="BipA_GTP-bd_dom"/>
</dbReference>
<comment type="similarity">
    <text evidence="4">Belongs to the TRAFAC class translation factor GTPase superfamily. Classic translation factor GTPase family. BipA subfamily.</text>
</comment>
<dbReference type="GO" id="GO:0010467">
    <property type="term" value="P:gene expression"/>
    <property type="evidence" value="ECO:0007669"/>
    <property type="project" value="UniProtKB-ARBA"/>
</dbReference>
<evidence type="ECO:0000259" key="5">
    <source>
        <dbReference type="PROSITE" id="PS51722"/>
    </source>
</evidence>
<dbReference type="FunFam" id="3.40.50.300:FF:000055">
    <property type="entry name" value="GTP-binding protein TypA"/>
    <property type="match status" value="1"/>
</dbReference>
<comment type="subcellular location">
    <subcellularLocation>
        <location evidence="4">Cytoplasm</location>
    </subcellularLocation>
    <text evidence="4">Binds to ribosomes.</text>
</comment>
<dbReference type="PATRIC" id="fig|1835721.3.peg.230"/>
<dbReference type="GO" id="GO:0019843">
    <property type="term" value="F:rRNA binding"/>
    <property type="evidence" value="ECO:0007669"/>
    <property type="project" value="UniProtKB-KW"/>
</dbReference>
<gene>
    <name evidence="6" type="primary">typA</name>
    <name evidence="4" type="synonym">bipA</name>
    <name evidence="6" type="ORF">TRABTM_A_02480</name>
</gene>
<dbReference type="Pfam" id="PF00009">
    <property type="entry name" value="GTP_EFTU"/>
    <property type="match status" value="1"/>
</dbReference>
<dbReference type="InterPro" id="IPR042116">
    <property type="entry name" value="TypA/BipA_C"/>
</dbReference>
<dbReference type="Pfam" id="PF00679">
    <property type="entry name" value="EFG_C"/>
    <property type="match status" value="1"/>
</dbReference>
<dbReference type="GO" id="GO:0003924">
    <property type="term" value="F:GTPase activity"/>
    <property type="evidence" value="ECO:0007669"/>
    <property type="project" value="UniProtKB-UniRule"/>
</dbReference>
<dbReference type="FunFam" id="3.30.70.240:FF:000002">
    <property type="entry name" value="GTP-binding protein TypA"/>
    <property type="match status" value="1"/>
</dbReference>
<dbReference type="InterPro" id="IPR035651">
    <property type="entry name" value="BipA_V"/>
</dbReference>
<dbReference type="InterPro" id="IPR047043">
    <property type="entry name" value="BipA_III"/>
</dbReference>
<dbReference type="InterPro" id="IPR005225">
    <property type="entry name" value="Small_GTP-bd"/>
</dbReference>
<dbReference type="InterPro" id="IPR035647">
    <property type="entry name" value="EFG_III/V"/>
</dbReference>
<dbReference type="GO" id="GO:0043022">
    <property type="term" value="F:ribosome binding"/>
    <property type="evidence" value="ECO:0007669"/>
    <property type="project" value="UniProtKB-UniRule"/>
</dbReference>
<dbReference type="AlphaFoldDB" id="A0A1C3L485"/>
<accession>A0A1C3L485</accession>
<dbReference type="SUPFAM" id="SSF54980">
    <property type="entry name" value="EF-G C-terminal domain-like"/>
    <property type="match status" value="2"/>
</dbReference>
<comment type="subunit">
    <text evidence="4">Monomer.</text>
</comment>
<protein>
    <recommendedName>
        <fullName evidence="4">Large ribosomal subunit assembly factor BipA</fullName>
        <ecNumber evidence="4">3.6.5.-</ecNumber>
    </recommendedName>
    <alternativeName>
        <fullName evidence="4">GTP-binding protein BipA</fullName>
    </alternativeName>
</protein>
<keyword evidence="2 4" id="KW-0342">GTP-binding</keyword>
<dbReference type="Pfam" id="PF21018">
    <property type="entry name" value="BipA_C"/>
    <property type="match status" value="1"/>
</dbReference>
<dbReference type="CDD" id="cd16263">
    <property type="entry name" value="BipA_III"/>
    <property type="match status" value="1"/>
</dbReference>
<dbReference type="SUPFAM" id="SSF50447">
    <property type="entry name" value="Translation proteins"/>
    <property type="match status" value="1"/>
</dbReference>
<dbReference type="InterPro" id="IPR009000">
    <property type="entry name" value="Transl_B-barrel_sf"/>
</dbReference>
<keyword evidence="4" id="KW-0378">Hydrolase</keyword>
<dbReference type="SUPFAM" id="SSF52540">
    <property type="entry name" value="P-loop containing nucleoside triphosphate hydrolases"/>
    <property type="match status" value="1"/>
</dbReference>
<keyword evidence="1 4" id="KW-0547">Nucleotide-binding</keyword>
<dbReference type="EMBL" id="LT594522">
    <property type="protein sequence ID" value="SBT82086.1"/>
    <property type="molecule type" value="Genomic_DNA"/>
</dbReference>
<dbReference type="PANTHER" id="PTHR42908:SF8">
    <property type="entry name" value="TR-TYPE G DOMAIN-CONTAINING PROTEIN"/>
    <property type="match status" value="1"/>
</dbReference>
<dbReference type="KEGG" id="senm:TRABTM_A_02480"/>
<comment type="function">
    <text evidence="4">A 50S ribosomal subunit assembly protein with GTPase activity, required for 50S subunit assembly at low temperatures, may also play a role in translation. Binds GTP and analogs. Binds the 70S ribosome between the 30S and 50S subunits, in a similar position as ribosome-bound EF-G; it contacts a number of ribosomal proteins, both rRNAs and the A-site tRNA.</text>
</comment>
<dbReference type="GO" id="GO:0000049">
    <property type="term" value="F:tRNA binding"/>
    <property type="evidence" value="ECO:0007669"/>
    <property type="project" value="UniProtKB-KW"/>
</dbReference>
<dbReference type="GO" id="GO:0009409">
    <property type="term" value="P:response to cold"/>
    <property type="evidence" value="ECO:0007669"/>
    <property type="project" value="UniProtKB-ARBA"/>
</dbReference>
<dbReference type="InterPro" id="IPR000795">
    <property type="entry name" value="T_Tr_GTP-bd_dom"/>
</dbReference>
<keyword evidence="7" id="KW-1185">Reference proteome</keyword>
<dbReference type="FunFam" id="2.40.30.10:FF:000016">
    <property type="entry name" value="GTP-binding protein TypA"/>
    <property type="match status" value="1"/>
</dbReference>
<dbReference type="Gene3D" id="3.30.70.240">
    <property type="match status" value="1"/>
</dbReference>
<dbReference type="PRINTS" id="PR00315">
    <property type="entry name" value="ELONGATNFCT"/>
</dbReference>
<dbReference type="PANTHER" id="PTHR42908">
    <property type="entry name" value="TRANSLATION ELONGATION FACTOR-RELATED"/>
    <property type="match status" value="1"/>
</dbReference>
<dbReference type="GO" id="GO:0005525">
    <property type="term" value="F:GTP binding"/>
    <property type="evidence" value="ECO:0007669"/>
    <property type="project" value="UniProtKB-UniRule"/>
</dbReference>
<dbReference type="GO" id="GO:0097216">
    <property type="term" value="F:guanosine tetraphosphate binding"/>
    <property type="evidence" value="ECO:0007669"/>
    <property type="project" value="UniProtKB-ARBA"/>
</dbReference>
<dbReference type="CDD" id="cd01891">
    <property type="entry name" value="TypA_BipA"/>
    <property type="match status" value="1"/>
</dbReference>
<dbReference type="InterPro" id="IPR000640">
    <property type="entry name" value="EFG_V-like"/>
</dbReference>
<dbReference type="Gene3D" id="2.40.50.250">
    <property type="entry name" value="bipa protein"/>
    <property type="match status" value="1"/>
</dbReference>
<evidence type="ECO:0000256" key="3">
    <source>
        <dbReference type="ARBA" id="ARBA00048548"/>
    </source>
</evidence>
<dbReference type="Gene3D" id="2.40.30.10">
    <property type="entry name" value="Translation factors"/>
    <property type="match status" value="1"/>
</dbReference>
<dbReference type="GO" id="GO:1990904">
    <property type="term" value="C:ribonucleoprotein complex"/>
    <property type="evidence" value="ECO:0007669"/>
    <property type="project" value="TreeGrafter"/>
</dbReference>
<dbReference type="CDD" id="cd03710">
    <property type="entry name" value="BipA_TypA_C"/>
    <property type="match status" value="1"/>
</dbReference>
<keyword evidence="4" id="KW-0690">Ribosome biogenesis</keyword>
<dbReference type="InterPro" id="IPR027417">
    <property type="entry name" value="P-loop_NTPase"/>
</dbReference>
<reference evidence="7" key="1">
    <citation type="submission" date="2016-06" db="EMBL/GenBank/DDBJ databases">
        <authorList>
            <person name="Szabo Gitta"/>
        </authorList>
    </citation>
    <scope>NUCLEOTIDE SEQUENCE [LARGE SCALE GENOMIC DNA]</scope>
</reference>
<evidence type="ECO:0000256" key="4">
    <source>
        <dbReference type="HAMAP-Rule" id="MF_00849"/>
    </source>
</evidence>
<comment type="catalytic activity">
    <reaction evidence="3 4">
        <text>GTP + H2O = GDP + phosphate + H(+)</text>
        <dbReference type="Rhea" id="RHEA:19669"/>
        <dbReference type="ChEBI" id="CHEBI:15377"/>
        <dbReference type="ChEBI" id="CHEBI:15378"/>
        <dbReference type="ChEBI" id="CHEBI:37565"/>
        <dbReference type="ChEBI" id="CHEBI:43474"/>
        <dbReference type="ChEBI" id="CHEBI:58189"/>
    </reaction>
</comment>
<feature type="binding site" evidence="4">
    <location>
        <begin position="147"/>
        <end position="150"/>
    </location>
    <ligand>
        <name>GTP</name>
        <dbReference type="ChEBI" id="CHEBI:37565"/>
    </ligand>
</feature>
<dbReference type="Gene3D" id="3.40.50.300">
    <property type="entry name" value="P-loop containing nucleotide triphosphate hydrolases"/>
    <property type="match status" value="1"/>
</dbReference>
<dbReference type="FunFam" id="2.40.50.250:FF:000001">
    <property type="entry name" value="GTP-binding protein TypA"/>
    <property type="match status" value="1"/>
</dbReference>
<organism evidence="6 7">
    <name type="scientific">secondary endosymbiont of Trabutina mannipara</name>
    <dbReference type="NCBI Taxonomy" id="1835721"/>
    <lineage>
        <taxon>Bacteria</taxon>
        <taxon>Pseudomonadati</taxon>
        <taxon>Pseudomonadota</taxon>
        <taxon>Gammaproteobacteria</taxon>
        <taxon>Enterobacterales</taxon>
        <taxon>Enterobacteriaceae</taxon>
    </lineage>
</organism>
<feature type="binding site" evidence="4">
    <location>
        <begin position="34"/>
        <end position="39"/>
    </location>
    <ligand>
        <name>GTP</name>
        <dbReference type="ChEBI" id="CHEBI:37565"/>
    </ligand>
</feature>
<dbReference type="EC" id="3.6.5.-" evidence="4"/>
<dbReference type="CDD" id="cd03691">
    <property type="entry name" value="BipA_TypA_II"/>
    <property type="match status" value="1"/>
</dbReference>
<dbReference type="InterPro" id="IPR004161">
    <property type="entry name" value="EFTu-like_2"/>
</dbReference>
<sequence length="623" mass="69874">MLECTFTITLYSYEVNSKIVIKKLRNIAIIAHVDHGKTTLVDKLLQQSGTISERSSTLERVMDYNYLEKERGITIFAKNTAINWRDYRINIVDTPGHSDFGGEVERVMSMVDSVLLLVDAIDGPMPQTRFVTQKAFLHSLKPIVVINKVDRPGSRPDWVVDQVFDLFVNLGATNEQLDFPIVYTSALNGIAGLEHENMSNDMTPLFESIVKNVDAPQIYANGLFQMQISQLDYNSYVGVIGIGRIKRGYVKKNQHVTILDKEGKRRNGKVGKILSYIGLQRIEVKIAEAGDIIAITGLGKLNISDTICDSAQIEALPPLIIDEPTVSMSFGVNTSPFCGREGKYVTSRQIRDRLNKELVHNVALRVEETDDPDTFCVSGRGELHLSVLIENMRREGFEIAVSRPKVIFRTVDGVKQEPFESLILDIEEQHQGQVMDSIGVRKGVICDMLPDRKGRVRLNYVIPSRGLLGFRTDFLTMTSGTGLLHSTFSHYDNVLTGKIGQRKYGVLISNGQGKTVAYALYGLQDRGRLFLGHGVEVYKGQIIGIHNRSNDLTVNCLMGKKLTNLRASGTDEATNLIPLIKMSLEQAIEFVDDDELVEVTPQSIRLRKRYLTENERKRAHRSN</sequence>
<dbReference type="STRING" id="1835721.TRABTM_A_02480"/>